<evidence type="ECO:0000313" key="2">
    <source>
        <dbReference type="EMBL" id="KAF1989430.1"/>
    </source>
</evidence>
<reference evidence="2" key="1">
    <citation type="journal article" date="2020" name="Stud. Mycol.">
        <title>101 Dothideomycetes genomes: a test case for predicting lifestyles and emergence of pathogens.</title>
        <authorList>
            <person name="Haridas S."/>
            <person name="Albert R."/>
            <person name="Binder M."/>
            <person name="Bloem J."/>
            <person name="Labutti K."/>
            <person name="Salamov A."/>
            <person name="Andreopoulos B."/>
            <person name="Baker S."/>
            <person name="Barry K."/>
            <person name="Bills G."/>
            <person name="Bluhm B."/>
            <person name="Cannon C."/>
            <person name="Castanera R."/>
            <person name="Culley D."/>
            <person name="Daum C."/>
            <person name="Ezra D."/>
            <person name="Gonzalez J."/>
            <person name="Henrissat B."/>
            <person name="Kuo A."/>
            <person name="Liang C."/>
            <person name="Lipzen A."/>
            <person name="Lutzoni F."/>
            <person name="Magnuson J."/>
            <person name="Mondo S."/>
            <person name="Nolan M."/>
            <person name="Ohm R."/>
            <person name="Pangilinan J."/>
            <person name="Park H.-J."/>
            <person name="Ramirez L."/>
            <person name="Alfaro M."/>
            <person name="Sun H."/>
            <person name="Tritt A."/>
            <person name="Yoshinaga Y."/>
            <person name="Zwiers L.-H."/>
            <person name="Turgeon B."/>
            <person name="Goodwin S."/>
            <person name="Spatafora J."/>
            <person name="Crous P."/>
            <person name="Grigoriev I."/>
        </authorList>
    </citation>
    <scope>NUCLEOTIDE SEQUENCE</scope>
    <source>
        <strain evidence="2">CBS 113979</strain>
    </source>
</reference>
<gene>
    <name evidence="2" type="ORF">K402DRAFT_452154</name>
</gene>
<feature type="region of interest" description="Disordered" evidence="1">
    <location>
        <begin position="41"/>
        <end position="64"/>
    </location>
</feature>
<dbReference type="EMBL" id="ML977145">
    <property type="protein sequence ID" value="KAF1989430.1"/>
    <property type="molecule type" value="Genomic_DNA"/>
</dbReference>
<accession>A0A6G1H8T3</accession>
<evidence type="ECO:0000256" key="1">
    <source>
        <dbReference type="SAM" id="MobiDB-lite"/>
    </source>
</evidence>
<dbReference type="Proteomes" id="UP000800041">
    <property type="component" value="Unassembled WGS sequence"/>
</dbReference>
<protein>
    <submittedName>
        <fullName evidence="2">Uncharacterized protein</fullName>
    </submittedName>
</protein>
<name>A0A6G1H8T3_9PEZI</name>
<sequence>MVPSTSQCNPTCTITANQTPNTYIPSVRTADKRSTYYVEAETSKHSNHVPSSSPYQCTPSRHHAKRSRFSAINASTPWSLQKVIPAGTRPPSGAIRSRQVARQVARVGNRDRAIGLSDHRVGYIG</sequence>
<proteinExistence type="predicted"/>
<evidence type="ECO:0000313" key="3">
    <source>
        <dbReference type="Proteomes" id="UP000800041"/>
    </source>
</evidence>
<organism evidence="2 3">
    <name type="scientific">Aulographum hederae CBS 113979</name>
    <dbReference type="NCBI Taxonomy" id="1176131"/>
    <lineage>
        <taxon>Eukaryota</taxon>
        <taxon>Fungi</taxon>
        <taxon>Dikarya</taxon>
        <taxon>Ascomycota</taxon>
        <taxon>Pezizomycotina</taxon>
        <taxon>Dothideomycetes</taxon>
        <taxon>Pleosporomycetidae</taxon>
        <taxon>Aulographales</taxon>
        <taxon>Aulographaceae</taxon>
    </lineage>
</organism>
<feature type="compositionally biased region" description="Polar residues" evidence="1">
    <location>
        <begin position="48"/>
        <end position="59"/>
    </location>
</feature>
<dbReference type="AlphaFoldDB" id="A0A6G1H8T3"/>
<keyword evidence="3" id="KW-1185">Reference proteome</keyword>